<dbReference type="Pfam" id="PF25023">
    <property type="entry name" value="TEN_YD-shell"/>
    <property type="match status" value="1"/>
</dbReference>
<dbReference type="EMBL" id="NPIA01000001">
    <property type="protein sequence ID" value="OZM58405.1"/>
    <property type="molecule type" value="Genomic_DNA"/>
</dbReference>
<sequence>MSFLVYFQQIFLNSLGYQNIILSSPLTSNQIYTLSAYAKRLGSSQPKLSLQAFDSNDNLLLYEIFTKNIQENEWEKISHTFTVPAGTVKIRAIIRTSVKDNDIIRFDAVQLENKDFDSPFTTSTLASAKNLYDLNVSKDAGTMTTWFKTKTVPSYSRHIVSIEGTNKELFNVVIGTDNIVSVGYRKNGDDNVYKLITTTETVPLNEWQFMSLKWEYDQANLNVTFYLNGNKYTASTSDFRDFSNGKIALGSSYFGKYQLNGLMEQFTYSAKAIPDPIIENIYNQNRNDIMARVTNDYSYENDRMKTVSHNIDATSSVTYSFNYDDFGNTTGIYVGDQLLTTNNYEQTVDKNGQTISTGKLLSTQYSNNDTISYEYDNLDRMTELLVNGDLQFKYHFNASGNLGYHEDIVNGVDYRYEYDLAERLVSVVANNGYAISYNYDVNNNISKVTEEINNKQFETDYLYDNDNRLKDVTYTRDGVLNKVSNNYDTIGRLDTRTVTHNTTPINTTSYTFEAGGQGTNSTTSLVKTMTTNGHTYTFTYDDVGNITEITDNDGSTTKAINYDYNELNELVREDNKVINKTIVYDYDLGGNILSKTEYPYTLGDLTGVTGTKIDYTYGNANWKDQLTKYDGKTIDYDAIGNPISYDGYTYSWEAGDQLAGISSTEVTTSYKYNDGGFRTEKTVNGVTTNYYLEGSHVTYETTGTDEIYYTYDSKLISMNLNGEEYFYVYNLQGDVVGLLDSTGTEVVSYTYDTWGKVLSITGTDKDTVGVKNPYRYRGYRYDSETGLYYLNARYYNPEWGRMLNADSFGGFTGELLSHNVYAYVQNNPVMLYDPTGHFGQFILPAILVTALAVDFAISMYNAYEEEGMKGVAKEAGKEALYTAATGGGGKFLAKYGAKALGPLISNATVKSVSNMNEFFDMEFGQSIKNSLSKSNIKYDGQVIYKVTQKTSSEYLKKGYGIYLDGMHKDHLEVINKTGHVIHVLNLDGTLNTDKTKKAFGRNVREWRK</sequence>
<name>A0A263BXF4_9BACI</name>
<dbReference type="InterPro" id="IPR013320">
    <property type="entry name" value="ConA-like_dom_sf"/>
</dbReference>
<proteinExistence type="predicted"/>
<evidence type="ECO:0000256" key="1">
    <source>
        <dbReference type="ARBA" id="ARBA00022737"/>
    </source>
</evidence>
<dbReference type="SUPFAM" id="SSF49899">
    <property type="entry name" value="Concanavalin A-like lectins/glucanases"/>
    <property type="match status" value="1"/>
</dbReference>
<dbReference type="RefSeq" id="WP_094921249.1">
    <property type="nucleotide sequence ID" value="NZ_NPIA01000001.1"/>
</dbReference>
<accession>A0A263BXF4</accession>
<feature type="domain" description="Teneurin-like YD-shell" evidence="2">
    <location>
        <begin position="526"/>
        <end position="829"/>
    </location>
</feature>
<dbReference type="Gene3D" id="2.180.10.10">
    <property type="entry name" value="RHS repeat-associated core"/>
    <property type="match status" value="1"/>
</dbReference>
<dbReference type="Proteomes" id="UP000217083">
    <property type="component" value="Unassembled WGS sequence"/>
</dbReference>
<dbReference type="InterPro" id="IPR022385">
    <property type="entry name" value="Rhs_assc_core"/>
</dbReference>
<keyword evidence="1" id="KW-0677">Repeat</keyword>
<evidence type="ECO:0000259" key="2">
    <source>
        <dbReference type="Pfam" id="PF25023"/>
    </source>
</evidence>
<dbReference type="InterPro" id="IPR056823">
    <property type="entry name" value="TEN-like_YD-shell"/>
</dbReference>
<reference evidence="3 4" key="2">
    <citation type="submission" date="2017-09" db="EMBL/GenBank/DDBJ databases">
        <title>Bacillus patelloidae sp. nov., isolated from the intestinal tract of a marine limpet.</title>
        <authorList>
            <person name="Liu R."/>
            <person name="Dong C."/>
            <person name="Shao Z."/>
        </authorList>
    </citation>
    <scope>NUCLEOTIDE SEQUENCE [LARGE SCALE GENOMIC DNA]</scope>
    <source>
        <strain evidence="3 4">SA5d-4</strain>
    </source>
</reference>
<dbReference type="InterPro" id="IPR006530">
    <property type="entry name" value="YD"/>
</dbReference>
<reference evidence="4" key="1">
    <citation type="submission" date="2017-08" db="EMBL/GenBank/DDBJ databases">
        <authorList>
            <person name="Huang Z."/>
        </authorList>
    </citation>
    <scope>NUCLEOTIDE SEQUENCE [LARGE SCALE GENOMIC DNA]</scope>
    <source>
        <strain evidence="4">SA5d-4</strain>
    </source>
</reference>
<dbReference type="Gene3D" id="2.60.120.260">
    <property type="entry name" value="Galactose-binding domain-like"/>
    <property type="match status" value="1"/>
</dbReference>
<dbReference type="NCBIfam" id="TIGR03696">
    <property type="entry name" value="Rhs_assc_core"/>
    <property type="match status" value="1"/>
</dbReference>
<evidence type="ECO:0000313" key="4">
    <source>
        <dbReference type="Proteomes" id="UP000217083"/>
    </source>
</evidence>
<evidence type="ECO:0000313" key="3">
    <source>
        <dbReference type="EMBL" id="OZM58405.1"/>
    </source>
</evidence>
<dbReference type="AlphaFoldDB" id="A0A263BXF4"/>
<dbReference type="PANTHER" id="PTHR32305">
    <property type="match status" value="1"/>
</dbReference>
<organism evidence="3 4">
    <name type="scientific">Lottiidibacillus patelloidae</name>
    <dbReference type="NCBI Taxonomy" id="2670334"/>
    <lineage>
        <taxon>Bacteria</taxon>
        <taxon>Bacillati</taxon>
        <taxon>Bacillota</taxon>
        <taxon>Bacilli</taxon>
        <taxon>Bacillales</taxon>
        <taxon>Bacillaceae</taxon>
        <taxon>Lottiidibacillus</taxon>
    </lineage>
</organism>
<dbReference type="NCBIfam" id="TIGR01643">
    <property type="entry name" value="YD_repeat_2x"/>
    <property type="match status" value="1"/>
</dbReference>
<dbReference type="PANTHER" id="PTHR32305:SF17">
    <property type="entry name" value="TRNA NUCLEASE WAPA"/>
    <property type="match status" value="1"/>
</dbReference>
<dbReference type="Gene3D" id="2.60.120.200">
    <property type="match status" value="1"/>
</dbReference>
<protein>
    <recommendedName>
        <fullName evidence="2">Teneurin-like YD-shell domain-containing protein</fullName>
    </recommendedName>
</protein>
<keyword evidence="4" id="KW-1185">Reference proteome</keyword>
<comment type="caution">
    <text evidence="3">The sequence shown here is derived from an EMBL/GenBank/DDBJ whole genome shotgun (WGS) entry which is preliminary data.</text>
</comment>
<dbReference type="InterPro" id="IPR050708">
    <property type="entry name" value="T6SS_VgrG/RHS"/>
</dbReference>
<gene>
    <name evidence="3" type="ORF">CIB95_02210</name>
</gene>